<evidence type="ECO:0000259" key="7">
    <source>
        <dbReference type="Pfam" id="PF02826"/>
    </source>
</evidence>
<organism evidence="8 9">
    <name type="scientific">candidate division TA06 bacterium 34_109</name>
    <dbReference type="NCBI Taxonomy" id="1635277"/>
    <lineage>
        <taxon>Bacteria</taxon>
        <taxon>Bacteria division TA06</taxon>
    </lineage>
</organism>
<dbReference type="Proteomes" id="UP000053467">
    <property type="component" value="Unassembled WGS sequence"/>
</dbReference>
<dbReference type="InterPro" id="IPR006140">
    <property type="entry name" value="D-isomer_DH_NAD-bd"/>
</dbReference>
<dbReference type="SUPFAM" id="SSF52283">
    <property type="entry name" value="Formate/glycerate dehydrogenase catalytic domain-like"/>
    <property type="match status" value="1"/>
</dbReference>
<keyword evidence="2" id="KW-0028">Amino-acid biosynthesis</keyword>
<dbReference type="Gene3D" id="3.40.50.720">
    <property type="entry name" value="NAD(P)-binding Rossmann-like Domain"/>
    <property type="match status" value="2"/>
</dbReference>
<dbReference type="InterPro" id="IPR050857">
    <property type="entry name" value="D-2-hydroxyacid_DH"/>
</dbReference>
<dbReference type="InterPro" id="IPR029752">
    <property type="entry name" value="D-isomer_DH_CS1"/>
</dbReference>
<evidence type="ECO:0000256" key="3">
    <source>
        <dbReference type="ARBA" id="ARBA00023002"/>
    </source>
</evidence>
<dbReference type="PROSITE" id="PS00065">
    <property type="entry name" value="D_2_HYDROXYACID_DH_1"/>
    <property type="match status" value="1"/>
</dbReference>
<dbReference type="PATRIC" id="fig|1635277.3.peg.756"/>
<comment type="caution">
    <text evidence="8">The sequence shown here is derived from an EMBL/GenBank/DDBJ whole genome shotgun (WGS) entry which is preliminary data.</text>
</comment>
<evidence type="ECO:0000313" key="8">
    <source>
        <dbReference type="EMBL" id="KUK87186.1"/>
    </source>
</evidence>
<dbReference type="InterPro" id="IPR006139">
    <property type="entry name" value="D-isomer_2_OHA_DH_cat_dom"/>
</dbReference>
<evidence type="ECO:0000256" key="5">
    <source>
        <dbReference type="RuleBase" id="RU003719"/>
    </source>
</evidence>
<feature type="domain" description="D-isomer specific 2-hydroxyacid dehydrogenase NAD-binding" evidence="7">
    <location>
        <begin position="105"/>
        <end position="278"/>
    </location>
</feature>
<dbReference type="AlphaFoldDB" id="A0A101I1A3"/>
<dbReference type="PANTHER" id="PTHR42789">
    <property type="entry name" value="D-ISOMER SPECIFIC 2-HYDROXYACID DEHYDROGENASE FAMILY PROTEIN (AFU_ORTHOLOGUE AFUA_6G10090)"/>
    <property type="match status" value="1"/>
</dbReference>
<dbReference type="CDD" id="cd12173">
    <property type="entry name" value="PGDH_4"/>
    <property type="match status" value="1"/>
</dbReference>
<feature type="domain" description="D-isomer specific 2-hydroxyacid dehydrogenase catalytic" evidence="6">
    <location>
        <begin position="3"/>
        <end position="298"/>
    </location>
</feature>
<dbReference type="EMBL" id="LGGX01000007">
    <property type="protein sequence ID" value="KUK87186.1"/>
    <property type="molecule type" value="Genomic_DNA"/>
</dbReference>
<dbReference type="FunFam" id="3.40.50.720:FF:000021">
    <property type="entry name" value="D-3-phosphoglycerate dehydrogenase"/>
    <property type="match status" value="1"/>
</dbReference>
<protein>
    <submittedName>
        <fullName evidence="8">D-3-phosphoglycerate dehydrogenase</fullName>
    </submittedName>
</protein>
<dbReference type="GO" id="GO:0008652">
    <property type="term" value="P:amino acid biosynthetic process"/>
    <property type="evidence" value="ECO:0007669"/>
    <property type="project" value="UniProtKB-KW"/>
</dbReference>
<sequence length="300" mass="33124">MRILVSDKISESAVNKLKNLGHDVTVKTGLPPEELEKVIVDFDCIIVRSATKVRKNIIDAGKNLKLIIRGGVGVDNIDVEYAKSKNIEVRNTPAASSESVAELAIGHMLSLSRSLTVADKSMKEGKWEKKKFQGNELYKKTLGIIGLGRIGRETARIGFYGFDMNVLGYDPYVKEVSKPPVKIVDLDTLLKESDYISLHLPLTEETKNMISTEQFKKMKKNSFLVSCARGGIVDENALLDALKNGLIRGAALDVFQTEPPVAGELFTLENFVATPHIGAQTFEAQERIAEEIVSIISEYK</sequence>
<dbReference type="Pfam" id="PF00389">
    <property type="entry name" value="2-Hacid_dh"/>
    <property type="match status" value="1"/>
</dbReference>
<accession>A0A101I1A3</accession>
<dbReference type="SUPFAM" id="SSF51735">
    <property type="entry name" value="NAD(P)-binding Rossmann-fold domains"/>
    <property type="match status" value="1"/>
</dbReference>
<comment type="similarity">
    <text evidence="1 5">Belongs to the D-isomer specific 2-hydroxyacid dehydrogenase family.</text>
</comment>
<evidence type="ECO:0000313" key="9">
    <source>
        <dbReference type="Proteomes" id="UP000053467"/>
    </source>
</evidence>
<dbReference type="PANTHER" id="PTHR42789:SF1">
    <property type="entry name" value="D-ISOMER SPECIFIC 2-HYDROXYACID DEHYDROGENASE FAMILY PROTEIN (AFU_ORTHOLOGUE AFUA_6G10090)"/>
    <property type="match status" value="1"/>
</dbReference>
<dbReference type="GO" id="GO:0051287">
    <property type="term" value="F:NAD binding"/>
    <property type="evidence" value="ECO:0007669"/>
    <property type="project" value="InterPro"/>
</dbReference>
<proteinExistence type="inferred from homology"/>
<keyword evidence="4" id="KW-0520">NAD</keyword>
<dbReference type="Pfam" id="PF02826">
    <property type="entry name" value="2-Hacid_dh_C"/>
    <property type="match status" value="1"/>
</dbReference>
<reference evidence="9" key="1">
    <citation type="journal article" date="2015" name="MBio">
        <title>Genome-Resolved Metagenomic Analysis Reveals Roles for Candidate Phyla and Other Microbial Community Members in Biogeochemical Transformations in Oil Reservoirs.</title>
        <authorList>
            <person name="Hu P."/>
            <person name="Tom L."/>
            <person name="Singh A."/>
            <person name="Thomas B.C."/>
            <person name="Baker B.J."/>
            <person name="Piceno Y.M."/>
            <person name="Andersen G.L."/>
            <person name="Banfield J.F."/>
        </authorList>
    </citation>
    <scope>NUCLEOTIDE SEQUENCE [LARGE SCALE GENOMIC DNA]</scope>
</reference>
<evidence type="ECO:0000256" key="2">
    <source>
        <dbReference type="ARBA" id="ARBA00022605"/>
    </source>
</evidence>
<name>A0A101I1A3_UNCT6</name>
<gene>
    <name evidence="8" type="ORF">XE03_0982</name>
</gene>
<evidence type="ECO:0000256" key="4">
    <source>
        <dbReference type="ARBA" id="ARBA00023027"/>
    </source>
</evidence>
<evidence type="ECO:0000259" key="6">
    <source>
        <dbReference type="Pfam" id="PF00389"/>
    </source>
</evidence>
<dbReference type="GO" id="GO:0016616">
    <property type="term" value="F:oxidoreductase activity, acting on the CH-OH group of donors, NAD or NADP as acceptor"/>
    <property type="evidence" value="ECO:0007669"/>
    <property type="project" value="InterPro"/>
</dbReference>
<dbReference type="InterPro" id="IPR036291">
    <property type="entry name" value="NAD(P)-bd_dom_sf"/>
</dbReference>
<evidence type="ECO:0000256" key="1">
    <source>
        <dbReference type="ARBA" id="ARBA00005854"/>
    </source>
</evidence>
<keyword evidence="3 5" id="KW-0560">Oxidoreductase</keyword>